<comment type="catalytic activity">
    <reaction evidence="11 12">
        <text>2'-deoxyribonucleotide-(2'-deoxyribose 5'-phosphate)-2'-deoxyribonucleotide-DNA = a 3'-end 2'-deoxyribonucleotide-(2,3-dehydro-2,3-deoxyribose 5'-phosphate)-DNA + a 5'-end 5'-phospho-2'-deoxyribonucleoside-DNA + H(+)</text>
        <dbReference type="Rhea" id="RHEA:66592"/>
        <dbReference type="Rhea" id="RHEA-COMP:13180"/>
        <dbReference type="Rhea" id="RHEA-COMP:16897"/>
        <dbReference type="Rhea" id="RHEA-COMP:17067"/>
        <dbReference type="ChEBI" id="CHEBI:15378"/>
        <dbReference type="ChEBI" id="CHEBI:136412"/>
        <dbReference type="ChEBI" id="CHEBI:157695"/>
        <dbReference type="ChEBI" id="CHEBI:167181"/>
        <dbReference type="EC" id="4.2.99.18"/>
    </reaction>
</comment>
<feature type="compositionally biased region" description="Low complexity" evidence="13">
    <location>
        <begin position="121"/>
        <end position="131"/>
    </location>
</feature>
<dbReference type="GO" id="GO:0051539">
    <property type="term" value="F:4 iron, 4 sulfur cluster binding"/>
    <property type="evidence" value="ECO:0007669"/>
    <property type="project" value="UniProtKB-KW"/>
</dbReference>
<feature type="compositionally biased region" description="Basic and acidic residues" evidence="13">
    <location>
        <begin position="104"/>
        <end position="120"/>
    </location>
</feature>
<evidence type="ECO:0000256" key="11">
    <source>
        <dbReference type="ARBA" id="ARBA00044632"/>
    </source>
</evidence>
<evidence type="ECO:0000313" key="15">
    <source>
        <dbReference type="EMBL" id="KAA8907913.1"/>
    </source>
</evidence>
<dbReference type="InterPro" id="IPR011257">
    <property type="entry name" value="DNA_glycosylase"/>
</dbReference>
<evidence type="ECO:0000256" key="1">
    <source>
        <dbReference type="ARBA" id="ARBA00008343"/>
    </source>
</evidence>
<dbReference type="OMA" id="CERIPYT"/>
<dbReference type="PROSITE" id="PS01155">
    <property type="entry name" value="ENDONUCLEASE_III_2"/>
    <property type="match status" value="1"/>
</dbReference>
<evidence type="ECO:0000256" key="13">
    <source>
        <dbReference type="SAM" id="MobiDB-lite"/>
    </source>
</evidence>
<evidence type="ECO:0000256" key="4">
    <source>
        <dbReference type="ARBA" id="ARBA00022763"/>
    </source>
</evidence>
<dbReference type="Proteomes" id="UP000449547">
    <property type="component" value="Unassembled WGS sequence"/>
</dbReference>
<dbReference type="Gene3D" id="1.10.340.30">
    <property type="entry name" value="Hypothetical protein, domain 2"/>
    <property type="match status" value="1"/>
</dbReference>
<dbReference type="InterPro" id="IPR000445">
    <property type="entry name" value="HhH_motif"/>
</dbReference>
<dbReference type="GO" id="GO:0006289">
    <property type="term" value="P:nucleotide-excision repair"/>
    <property type="evidence" value="ECO:0007669"/>
    <property type="project" value="TreeGrafter"/>
</dbReference>
<dbReference type="EC" id="4.2.99.18" evidence="12"/>
<keyword evidence="2" id="KW-0004">4Fe-4S</keyword>
<dbReference type="InterPro" id="IPR030841">
    <property type="entry name" value="NTH1"/>
</dbReference>
<evidence type="ECO:0000256" key="7">
    <source>
        <dbReference type="ARBA" id="ARBA00023014"/>
    </source>
</evidence>
<feature type="domain" description="HhH-GPD" evidence="14">
    <location>
        <begin position="193"/>
        <end position="344"/>
    </location>
</feature>
<dbReference type="OrthoDB" id="2099276at2759"/>
<comment type="caution">
    <text evidence="15">The sequence shown here is derived from an EMBL/GenBank/DDBJ whole genome shotgun (WGS) entry which is preliminary data.</text>
</comment>
<dbReference type="GO" id="GO:0006285">
    <property type="term" value="P:base-excision repair, AP site formation"/>
    <property type="evidence" value="ECO:0007669"/>
    <property type="project" value="UniProtKB-UniRule"/>
</dbReference>
<keyword evidence="12" id="KW-0496">Mitochondrion</keyword>
<accession>A0A642V3N1</accession>
<dbReference type="GO" id="GO:0000703">
    <property type="term" value="F:oxidized pyrimidine nucleobase lesion DNA N-glycosylase activity"/>
    <property type="evidence" value="ECO:0007669"/>
    <property type="project" value="UniProtKB-UniRule"/>
</dbReference>
<dbReference type="HAMAP" id="MF_03183">
    <property type="entry name" value="Endonuclease_III_Nth"/>
    <property type="match status" value="1"/>
</dbReference>
<dbReference type="InterPro" id="IPR003265">
    <property type="entry name" value="HhH-GPD_domain"/>
</dbReference>
<dbReference type="GO" id="GO:0046872">
    <property type="term" value="F:metal ion binding"/>
    <property type="evidence" value="ECO:0007669"/>
    <property type="project" value="UniProtKB-KW"/>
</dbReference>
<comment type="function">
    <text evidence="12">Bifunctional DNA N-glycosylase with associated apurinic/apyrimidinic (AP) lyase function that catalyzes the first step in base excision repair (BER), the primary repair pathway for the repair of oxidative DNA damage. The DNA N-glycosylase activity releases the damaged DNA base from DNA by cleaving the N-glycosidic bond, leaving an AP site. The AP lyase activity cleaves the phosphodiester bond 3' to the AP site by a beta-elimination. Primarily recognizes and repairs oxidative base damage of pyrimidines.</text>
</comment>
<evidence type="ECO:0000256" key="6">
    <source>
        <dbReference type="ARBA" id="ARBA00023004"/>
    </source>
</evidence>
<keyword evidence="10 12" id="KW-0326">Glycosidase</keyword>
<dbReference type="VEuPathDB" id="FungiDB:DIURU_000323"/>
<keyword evidence="9 12" id="KW-0456">Lyase</keyword>
<keyword evidence="5 12" id="KW-0378">Hydrolase</keyword>
<feature type="region of interest" description="Disordered" evidence="13">
    <location>
        <begin position="27"/>
        <end position="52"/>
    </location>
</feature>
<evidence type="ECO:0000256" key="2">
    <source>
        <dbReference type="ARBA" id="ARBA00022485"/>
    </source>
</evidence>
<dbReference type="InterPro" id="IPR004036">
    <property type="entry name" value="Endonuclease-III-like_CS2"/>
</dbReference>
<keyword evidence="8 12" id="KW-0234">DNA repair</keyword>
<keyword evidence="4 12" id="KW-0227">DNA damage</keyword>
<evidence type="ECO:0000256" key="10">
    <source>
        <dbReference type="ARBA" id="ARBA00023295"/>
    </source>
</evidence>
<dbReference type="PANTHER" id="PTHR43286:SF1">
    <property type="entry name" value="ENDONUCLEASE III-LIKE PROTEIN 1"/>
    <property type="match status" value="1"/>
</dbReference>
<evidence type="ECO:0000256" key="12">
    <source>
        <dbReference type="HAMAP-Rule" id="MF_03183"/>
    </source>
</evidence>
<comment type="caution">
    <text evidence="12">Lacks conserved residue(s) required for the propagation of feature annotation.</text>
</comment>
<reference evidence="15 16" key="1">
    <citation type="submission" date="2019-07" db="EMBL/GenBank/DDBJ databases">
        <title>Genome assembly of two rare yeast pathogens: Diutina rugosa and Trichomonascus ciferrii.</title>
        <authorList>
            <person name="Mixao V."/>
            <person name="Saus E."/>
            <person name="Hansen A."/>
            <person name="Lass-Flor C."/>
            <person name="Gabaldon T."/>
        </authorList>
    </citation>
    <scope>NUCLEOTIDE SEQUENCE [LARGE SCALE GENOMIC DNA]</scope>
    <source>
        <strain evidence="15 16">CBS 613</strain>
    </source>
</reference>
<keyword evidence="6" id="KW-0408">Iron</keyword>
<dbReference type="GO" id="GO:0003677">
    <property type="term" value="F:DNA binding"/>
    <property type="evidence" value="ECO:0007669"/>
    <property type="project" value="UniProtKB-UniRule"/>
</dbReference>
<evidence type="ECO:0000256" key="3">
    <source>
        <dbReference type="ARBA" id="ARBA00022723"/>
    </source>
</evidence>
<evidence type="ECO:0000256" key="8">
    <source>
        <dbReference type="ARBA" id="ARBA00023204"/>
    </source>
</evidence>
<dbReference type="FunFam" id="1.10.340.30:FF:000005">
    <property type="entry name" value="Endonuclease III-like protein 1"/>
    <property type="match status" value="1"/>
</dbReference>
<organism evidence="15 16">
    <name type="scientific">Diutina rugosa</name>
    <name type="common">Yeast</name>
    <name type="synonym">Candida rugosa</name>
    <dbReference type="NCBI Taxonomy" id="5481"/>
    <lineage>
        <taxon>Eukaryota</taxon>
        <taxon>Fungi</taxon>
        <taxon>Dikarya</taxon>
        <taxon>Ascomycota</taxon>
        <taxon>Saccharomycotina</taxon>
        <taxon>Pichiomycetes</taxon>
        <taxon>Debaryomycetaceae</taxon>
        <taxon>Diutina</taxon>
    </lineage>
</organism>
<sequence length="395" mass="44056">MRVTRATAKRAVTATNTTTIVTKRIRRASTENETSAKPITVKQESNDTRSTTTIKTEEISNTSEPITVKQEFDNVSVIKQEITDQFEAKQETNDTIPIKQESMVKDESTVKQEPPVKEDFTTTSSTSFPSFDSMKTTETCSPKLIDQYNKIVSVRNQIVAPVDTMGCERIPYTVDPTSAPKMFRFQLLVSLMLSSQTKDEVTHAAVATMHQHFPRGLCLESILEASEAEIDTLIGKVGFHRRKANYLKRSAEILRSEHNGDIPKSIEEIVKLPGVGPKMGYLLLQAGWDISSGIGVDVHLHRIANLLGWVSSKTPEATRQQLEQVIPEAYWKQINPLVVGFGQTVCLPVAANCDICPLSSTCRGVNRKLLKQPRTEARKLKLLSSRGDISRLIDW</sequence>
<name>A0A642V3N1_DIURU</name>
<proteinExistence type="inferred from homology"/>
<keyword evidence="7" id="KW-0411">Iron-sulfur</keyword>
<dbReference type="SMART" id="SM00478">
    <property type="entry name" value="ENDO3c"/>
    <property type="match status" value="1"/>
</dbReference>
<dbReference type="PANTHER" id="PTHR43286">
    <property type="entry name" value="ENDONUCLEASE III-LIKE PROTEIN 1"/>
    <property type="match status" value="1"/>
</dbReference>
<gene>
    <name evidence="12" type="primary">NTG1</name>
    <name evidence="15" type="ORF">DIURU_000323</name>
</gene>
<dbReference type="EMBL" id="SWFT01000018">
    <property type="protein sequence ID" value="KAA8907913.1"/>
    <property type="molecule type" value="Genomic_DNA"/>
</dbReference>
<dbReference type="GO" id="GO:0005739">
    <property type="term" value="C:mitochondrion"/>
    <property type="evidence" value="ECO:0007669"/>
    <property type="project" value="UniProtKB-SubCell"/>
</dbReference>
<evidence type="ECO:0000259" key="14">
    <source>
        <dbReference type="SMART" id="SM00478"/>
    </source>
</evidence>
<keyword evidence="3" id="KW-0479">Metal-binding</keyword>
<evidence type="ECO:0000313" key="16">
    <source>
        <dbReference type="Proteomes" id="UP000449547"/>
    </source>
</evidence>
<feature type="region of interest" description="Disordered" evidence="13">
    <location>
        <begin position="104"/>
        <end position="133"/>
    </location>
</feature>
<dbReference type="InterPro" id="IPR023170">
    <property type="entry name" value="HhH_base_excis_C"/>
</dbReference>
<dbReference type="EC" id="3.2.2.-" evidence="12"/>
<comment type="similarity">
    <text evidence="1 12">Belongs to the Nth/MutY family.</text>
</comment>
<dbReference type="Pfam" id="PF00633">
    <property type="entry name" value="HHH"/>
    <property type="match status" value="1"/>
</dbReference>
<dbReference type="GO" id="GO:0005634">
    <property type="term" value="C:nucleus"/>
    <property type="evidence" value="ECO:0007669"/>
    <property type="project" value="UniProtKB-SubCell"/>
</dbReference>
<keyword evidence="16" id="KW-1185">Reference proteome</keyword>
<evidence type="ECO:0000256" key="5">
    <source>
        <dbReference type="ARBA" id="ARBA00022801"/>
    </source>
</evidence>
<dbReference type="CDD" id="cd00056">
    <property type="entry name" value="ENDO3c"/>
    <property type="match status" value="1"/>
</dbReference>
<dbReference type="Pfam" id="PF00730">
    <property type="entry name" value="HhH-GPD"/>
    <property type="match status" value="1"/>
</dbReference>
<dbReference type="SUPFAM" id="SSF48150">
    <property type="entry name" value="DNA-glycosylase"/>
    <property type="match status" value="1"/>
</dbReference>
<dbReference type="GO" id="GO:0140078">
    <property type="term" value="F:class I DNA-(apurinic or apyrimidinic site) endonuclease activity"/>
    <property type="evidence" value="ECO:0007669"/>
    <property type="project" value="UniProtKB-EC"/>
</dbReference>
<comment type="subcellular location">
    <subcellularLocation>
        <location evidence="12">Nucleus</location>
    </subcellularLocation>
    <subcellularLocation>
        <location evidence="12">Mitochondrion</location>
    </subcellularLocation>
</comment>
<dbReference type="Gene3D" id="1.10.1670.10">
    <property type="entry name" value="Helix-hairpin-Helix base-excision DNA repair enzymes (C-terminal)"/>
    <property type="match status" value="1"/>
</dbReference>
<evidence type="ECO:0000256" key="9">
    <source>
        <dbReference type="ARBA" id="ARBA00023239"/>
    </source>
</evidence>
<protein>
    <recommendedName>
        <fullName evidence="12">Endonuclease III homolog</fullName>
        <ecNumber evidence="12">3.2.2.-</ecNumber>
        <ecNumber evidence="12">4.2.99.18</ecNumber>
    </recommendedName>
    <alternativeName>
        <fullName evidence="12">Bifunctional DNA N-glycosylase/DNA-(apurinic or apyrimidinic site) lyase</fullName>
        <shortName evidence="12">DNA glycosylase/AP lyase</shortName>
    </alternativeName>
</protein>
<keyword evidence="12" id="KW-0539">Nucleus</keyword>
<dbReference type="AlphaFoldDB" id="A0A642V3N1"/>